<name>A0A0F8BHY3_9EURY</name>
<evidence type="ECO:0008006" key="4">
    <source>
        <dbReference type="Google" id="ProtNLM"/>
    </source>
</evidence>
<keyword evidence="1" id="KW-0472">Membrane</keyword>
<protein>
    <recommendedName>
        <fullName evidence="4">Transporter</fullName>
    </recommendedName>
</protein>
<dbReference type="EMBL" id="JNFH02000012">
    <property type="protein sequence ID" value="KKF39873.1"/>
    <property type="molecule type" value="Genomic_DNA"/>
</dbReference>
<dbReference type="AlphaFoldDB" id="A0A0F8BHY3"/>
<gene>
    <name evidence="2" type="ORF">FK85_25165</name>
</gene>
<keyword evidence="3" id="KW-1185">Reference proteome</keyword>
<proteinExistence type="predicted"/>
<keyword evidence="1" id="KW-0812">Transmembrane</keyword>
<evidence type="ECO:0000256" key="1">
    <source>
        <dbReference type="SAM" id="Phobius"/>
    </source>
</evidence>
<evidence type="ECO:0000313" key="3">
    <source>
        <dbReference type="Proteomes" id="UP000053331"/>
    </source>
</evidence>
<keyword evidence="1" id="KW-1133">Transmembrane helix</keyword>
<reference evidence="2 3" key="1">
    <citation type="journal article" date="2015" name="Genome Announc.">
        <title>Draft genome sequence of a Halorubrum H3 strain isolated from the burlinskoye salt lake (Altai Krai, Russia).</title>
        <authorList>
            <person name="Rozanov A.S."/>
            <person name="Bryanskaya A.V."/>
            <person name="Malup T.K."/>
            <person name="Kotenko A.V."/>
            <person name="Peltek S.E."/>
        </authorList>
    </citation>
    <scope>NUCLEOTIDE SEQUENCE [LARGE SCALE GENOMIC DNA]</scope>
    <source>
        <strain evidence="2 3">H3</strain>
    </source>
</reference>
<dbReference type="Proteomes" id="UP000053331">
    <property type="component" value="Unassembled WGS sequence"/>
</dbReference>
<comment type="caution">
    <text evidence="2">The sequence shown here is derived from an EMBL/GenBank/DDBJ whole genome shotgun (WGS) entry which is preliminary data.</text>
</comment>
<accession>A0A0F8BHY3</accession>
<sequence>MSNMAEEALAIGGGFLIFGFGLNVASPQLSPHLNANLGLWGVFFILIGLIVIAIRLKSMGRR</sequence>
<organism evidence="2 3">
    <name type="scientific">Halorubrum saccharovorum</name>
    <dbReference type="NCBI Taxonomy" id="2248"/>
    <lineage>
        <taxon>Archaea</taxon>
        <taxon>Methanobacteriati</taxon>
        <taxon>Methanobacteriota</taxon>
        <taxon>Stenosarchaea group</taxon>
        <taxon>Halobacteria</taxon>
        <taxon>Halobacteriales</taxon>
        <taxon>Haloferacaceae</taxon>
        <taxon>Halorubrum</taxon>
    </lineage>
</organism>
<evidence type="ECO:0000313" key="2">
    <source>
        <dbReference type="EMBL" id="KKF39873.1"/>
    </source>
</evidence>
<feature type="transmembrane region" description="Helical" evidence="1">
    <location>
        <begin position="37"/>
        <end position="56"/>
    </location>
</feature>